<proteinExistence type="predicted"/>
<dbReference type="EMBL" id="FUWM01000009">
    <property type="protein sequence ID" value="SJZ58004.1"/>
    <property type="molecule type" value="Genomic_DNA"/>
</dbReference>
<name>A0A1T4LU71_9FIRM</name>
<accession>A0A1T4LU71</accession>
<evidence type="ECO:0000256" key="1">
    <source>
        <dbReference type="SAM" id="Phobius"/>
    </source>
</evidence>
<keyword evidence="1" id="KW-0812">Transmembrane</keyword>
<gene>
    <name evidence="2" type="ORF">SAMN02745118_01242</name>
</gene>
<dbReference type="Proteomes" id="UP000190625">
    <property type="component" value="Unassembled WGS sequence"/>
</dbReference>
<feature type="transmembrane region" description="Helical" evidence="1">
    <location>
        <begin position="70"/>
        <end position="90"/>
    </location>
</feature>
<dbReference type="AlphaFoldDB" id="A0A1T4LU71"/>
<dbReference type="RefSeq" id="WP_078809728.1">
    <property type="nucleotide sequence ID" value="NZ_FUWM01000009.1"/>
</dbReference>
<dbReference type="Pfam" id="PF04657">
    <property type="entry name" value="DMT_YdcZ"/>
    <property type="match status" value="1"/>
</dbReference>
<keyword evidence="1" id="KW-1133">Transmembrane helix</keyword>
<organism evidence="2 3">
    <name type="scientific">Selenihalanaerobacter shriftii</name>
    <dbReference type="NCBI Taxonomy" id="142842"/>
    <lineage>
        <taxon>Bacteria</taxon>
        <taxon>Bacillati</taxon>
        <taxon>Bacillota</taxon>
        <taxon>Clostridia</taxon>
        <taxon>Halanaerobiales</taxon>
        <taxon>Halobacteroidaceae</taxon>
        <taxon>Selenihalanaerobacter</taxon>
    </lineage>
</organism>
<dbReference type="STRING" id="142842.SAMN02745118_01242"/>
<reference evidence="3" key="1">
    <citation type="submission" date="2017-02" db="EMBL/GenBank/DDBJ databases">
        <authorList>
            <person name="Varghese N."/>
            <person name="Submissions S."/>
        </authorList>
    </citation>
    <scope>NUCLEOTIDE SEQUENCE [LARGE SCALE GENOMIC DNA]</scope>
    <source>
        <strain evidence="3">ATCC BAA-73</strain>
    </source>
</reference>
<sequence>MPDIIFLVIALIAGVSMAIQGSLNSVLGKIAGLWEATFVVHIIATILVAIIIFILNLDKGDFTNLVNAPWYTYLGGALNVIILYGVVISIPQLGVANATTAIIVGQVTTAVIIDHFGFWGLDSVAFHWIKLVGVGLLAFGARLLLSTR</sequence>
<protein>
    <submittedName>
        <fullName evidence="2">Transporter family-2 protein</fullName>
    </submittedName>
</protein>
<feature type="transmembrane region" description="Helical" evidence="1">
    <location>
        <begin position="38"/>
        <end position="58"/>
    </location>
</feature>
<dbReference type="PANTHER" id="PTHR34821:SF2">
    <property type="entry name" value="INNER MEMBRANE PROTEIN YDCZ"/>
    <property type="match status" value="1"/>
</dbReference>
<dbReference type="GO" id="GO:0005886">
    <property type="term" value="C:plasma membrane"/>
    <property type="evidence" value="ECO:0007669"/>
    <property type="project" value="TreeGrafter"/>
</dbReference>
<dbReference type="InterPro" id="IPR006750">
    <property type="entry name" value="YdcZ"/>
</dbReference>
<evidence type="ECO:0000313" key="3">
    <source>
        <dbReference type="Proteomes" id="UP000190625"/>
    </source>
</evidence>
<feature type="transmembrane region" description="Helical" evidence="1">
    <location>
        <begin position="125"/>
        <end position="145"/>
    </location>
</feature>
<keyword evidence="3" id="KW-1185">Reference proteome</keyword>
<keyword evidence="1" id="KW-0472">Membrane</keyword>
<evidence type="ECO:0000313" key="2">
    <source>
        <dbReference type="EMBL" id="SJZ58004.1"/>
    </source>
</evidence>
<dbReference type="PANTHER" id="PTHR34821">
    <property type="entry name" value="INNER MEMBRANE PROTEIN YDCZ"/>
    <property type="match status" value="1"/>
</dbReference>